<evidence type="ECO:0000256" key="5">
    <source>
        <dbReference type="ARBA" id="ARBA00022692"/>
    </source>
</evidence>
<evidence type="ECO:0000256" key="1">
    <source>
        <dbReference type="ARBA" id="ARBA00004651"/>
    </source>
</evidence>
<feature type="domain" description="Ion transport" evidence="16">
    <location>
        <begin position="85"/>
        <end position="314"/>
    </location>
</feature>
<dbReference type="GO" id="GO:0005249">
    <property type="term" value="F:voltage-gated potassium channel activity"/>
    <property type="evidence" value="ECO:0007669"/>
    <property type="project" value="InterPro"/>
</dbReference>
<dbReference type="InterPro" id="IPR005821">
    <property type="entry name" value="Ion_trans_dom"/>
</dbReference>
<keyword evidence="12" id="KW-0407">Ion channel</keyword>
<dbReference type="InterPro" id="IPR027359">
    <property type="entry name" value="Volt_channel_dom_sf"/>
</dbReference>
<evidence type="ECO:0000256" key="2">
    <source>
        <dbReference type="ARBA" id="ARBA00022448"/>
    </source>
</evidence>
<comment type="subcellular location">
    <subcellularLocation>
        <location evidence="1">Cell membrane</location>
        <topology evidence="1">Multi-pass membrane protein</topology>
    </subcellularLocation>
</comment>
<keyword evidence="10" id="KW-0406">Ion transport</keyword>
<dbReference type="FunFam" id="1.10.287.70:FF:000016">
    <property type="entry name" value="Putative potassium voltage-gated channel subfamily KQT member 2"/>
    <property type="match status" value="1"/>
</dbReference>
<dbReference type="Proteomes" id="UP000694402">
    <property type="component" value="Unassembled WGS sequence"/>
</dbReference>
<dbReference type="GeneTree" id="ENSGT00940000155933"/>
<organism evidence="18 19">
    <name type="scientific">Oncorhynchus tshawytscha</name>
    <name type="common">Chinook salmon</name>
    <name type="synonym">Salmo tshawytscha</name>
    <dbReference type="NCBI Taxonomy" id="74940"/>
    <lineage>
        <taxon>Eukaryota</taxon>
        <taxon>Metazoa</taxon>
        <taxon>Chordata</taxon>
        <taxon>Craniata</taxon>
        <taxon>Vertebrata</taxon>
        <taxon>Euteleostomi</taxon>
        <taxon>Actinopterygii</taxon>
        <taxon>Neopterygii</taxon>
        <taxon>Teleostei</taxon>
        <taxon>Protacanthopterygii</taxon>
        <taxon>Salmoniformes</taxon>
        <taxon>Salmonidae</taxon>
        <taxon>Salmoninae</taxon>
        <taxon>Oncorhynchus</taxon>
    </lineage>
</organism>
<evidence type="ECO:0000259" key="16">
    <source>
        <dbReference type="Pfam" id="PF00520"/>
    </source>
</evidence>
<name>A0A8C8LUH0_ONCTS</name>
<evidence type="ECO:0000313" key="18">
    <source>
        <dbReference type="Ensembl" id="ENSOTSP00005042634.2"/>
    </source>
</evidence>
<feature type="transmembrane region" description="Helical" evidence="15">
    <location>
        <begin position="160"/>
        <end position="179"/>
    </location>
</feature>
<sequence>MAKAPWAQKSPNPRILLTAPNPIGDRMLSLGPAGADSAERQKGARMSLLGKPLIYSAQSGRRNVRYRRLQNYLYNVLERPRAWAFIYHAFVFILVFGCLVLSVFSTIPAHQDLSNHCLLILEFVMIVVFGLEYIIRIWSAGCCCRYRGWQGRLRFARKPFCVIDIIVLIASIAVVSAGSQGNIFATSALRSLRFLQILRMVRMDRRGGTWKLLGSVVYAHSKELVTAWYIGFLVLIFSSFLVYLVEKEFNKDFATYADALWWGTITLTTIGYGDKTPQTWTGRLISAGFALMGISFFALPAGILGSGFALKVQEQHRQKHFEKRRNPAASLIQAAWRLYSTDGARPYLSATWQHYQGALSPFRHVSPPSPCPMITKLSFKERVRMASPRGQSMKSRQTSINNDRRCSPGNDVAGANTGTSPAKVQKSWSFNDRTRFRPSLRLKSQSRTAPSEGEVCHCDVTVEDLSAPLKAVIRAVRIMKFHVAKKKFKETLRPYDVKDVIEQYSAGHLDMLCRIKSLQTRVDQILGKGQIPIDKKIRDKLHPDRDTLEDMSMLGRVCKVERQVTN</sequence>
<dbReference type="SUPFAM" id="SSF81324">
    <property type="entry name" value="Voltage-gated potassium channels"/>
    <property type="match status" value="1"/>
</dbReference>
<accession>A0A8C8LUH0</accession>
<dbReference type="PANTHER" id="PTHR47735:SF8">
    <property type="entry name" value="POTASSIUM VOLTAGE-GATED CHANNEL SUBFAMILY KQT MEMBER 5"/>
    <property type="match status" value="1"/>
</dbReference>
<protein>
    <submittedName>
        <fullName evidence="18">Uncharacterized protein</fullName>
    </submittedName>
</protein>
<evidence type="ECO:0000256" key="4">
    <source>
        <dbReference type="ARBA" id="ARBA00022538"/>
    </source>
</evidence>
<dbReference type="Pfam" id="PF03520">
    <property type="entry name" value="KCNQ_channel"/>
    <property type="match status" value="1"/>
</dbReference>
<comment type="catalytic activity">
    <reaction evidence="13">
        <text>K(+)(in) = K(+)(out)</text>
        <dbReference type="Rhea" id="RHEA:29463"/>
        <dbReference type="ChEBI" id="CHEBI:29103"/>
    </reaction>
</comment>
<dbReference type="AlphaFoldDB" id="A0A8C8LUH0"/>
<evidence type="ECO:0000256" key="8">
    <source>
        <dbReference type="ARBA" id="ARBA00022958"/>
    </source>
</evidence>
<proteinExistence type="predicted"/>
<dbReference type="Gene3D" id="1.20.120.350">
    <property type="entry name" value="Voltage-gated potassium channels. Chain C"/>
    <property type="match status" value="1"/>
</dbReference>
<dbReference type="PANTHER" id="PTHR47735">
    <property type="entry name" value="POTASSIUM VOLTAGE-GATED CHANNEL SUBFAMILY KQT MEMBER 4"/>
    <property type="match status" value="1"/>
</dbReference>
<evidence type="ECO:0000256" key="7">
    <source>
        <dbReference type="ARBA" id="ARBA00022882"/>
    </source>
</evidence>
<keyword evidence="19" id="KW-1185">Reference proteome</keyword>
<evidence type="ECO:0000313" key="19">
    <source>
        <dbReference type="Proteomes" id="UP000694402"/>
    </source>
</evidence>
<feature type="domain" description="Potassium channel voltage dependent KCNQ C-terminal" evidence="17">
    <location>
        <begin position="416"/>
        <end position="565"/>
    </location>
</feature>
<reference evidence="18" key="1">
    <citation type="submission" date="2025-08" db="UniProtKB">
        <authorList>
            <consortium name="Ensembl"/>
        </authorList>
    </citation>
    <scope>IDENTIFICATION</scope>
</reference>
<keyword evidence="4" id="KW-0633">Potassium transport</keyword>
<evidence type="ECO:0000256" key="13">
    <source>
        <dbReference type="ARBA" id="ARBA00034430"/>
    </source>
</evidence>
<keyword evidence="9 15" id="KW-1133">Transmembrane helix</keyword>
<dbReference type="InterPro" id="IPR003937">
    <property type="entry name" value="K_chnl_volt-dep_KCNQ"/>
</dbReference>
<dbReference type="Gene3D" id="6.10.140.1910">
    <property type="match status" value="2"/>
</dbReference>
<evidence type="ECO:0000256" key="11">
    <source>
        <dbReference type="ARBA" id="ARBA00023136"/>
    </source>
</evidence>
<gene>
    <name evidence="18" type="primary">LOC112260800</name>
</gene>
<evidence type="ECO:0000259" key="17">
    <source>
        <dbReference type="Pfam" id="PF03520"/>
    </source>
</evidence>
<feature type="transmembrane region" description="Helical" evidence="15">
    <location>
        <begin position="85"/>
        <end position="107"/>
    </location>
</feature>
<feature type="transmembrane region" description="Helical" evidence="15">
    <location>
        <begin position="253"/>
        <end position="272"/>
    </location>
</feature>
<evidence type="ECO:0000256" key="14">
    <source>
        <dbReference type="SAM" id="MobiDB-lite"/>
    </source>
</evidence>
<feature type="transmembrane region" description="Helical" evidence="15">
    <location>
        <begin position="227"/>
        <end position="246"/>
    </location>
</feature>
<feature type="compositionally biased region" description="Polar residues" evidence="14">
    <location>
        <begin position="389"/>
        <end position="401"/>
    </location>
</feature>
<keyword evidence="2" id="KW-0813">Transport</keyword>
<dbReference type="InterPro" id="IPR013821">
    <property type="entry name" value="K_chnl_volt-dep_KCNQ_C"/>
</dbReference>
<dbReference type="GO" id="GO:0008076">
    <property type="term" value="C:voltage-gated potassium channel complex"/>
    <property type="evidence" value="ECO:0007669"/>
    <property type="project" value="TreeGrafter"/>
</dbReference>
<reference evidence="18" key="2">
    <citation type="submission" date="2025-09" db="UniProtKB">
        <authorList>
            <consortium name="Ensembl"/>
        </authorList>
    </citation>
    <scope>IDENTIFICATION</scope>
</reference>
<dbReference type="PRINTS" id="PR00169">
    <property type="entry name" value="KCHANNEL"/>
</dbReference>
<dbReference type="Ensembl" id="ENSOTST00005046391.2">
    <property type="protein sequence ID" value="ENSOTSP00005042634.2"/>
    <property type="gene ID" value="ENSOTSG00005023790.2"/>
</dbReference>
<keyword evidence="7" id="KW-0851">Voltage-gated channel</keyword>
<feature type="compositionally biased region" description="Polar residues" evidence="14">
    <location>
        <begin position="416"/>
        <end position="428"/>
    </location>
</feature>
<keyword evidence="8" id="KW-0630">Potassium</keyword>
<evidence type="ECO:0000256" key="6">
    <source>
        <dbReference type="ARBA" id="ARBA00022826"/>
    </source>
</evidence>
<evidence type="ECO:0000256" key="3">
    <source>
        <dbReference type="ARBA" id="ARBA00022475"/>
    </source>
</evidence>
<evidence type="ECO:0000256" key="9">
    <source>
        <dbReference type="ARBA" id="ARBA00022989"/>
    </source>
</evidence>
<feature type="region of interest" description="Disordered" evidence="14">
    <location>
        <begin position="385"/>
        <end position="428"/>
    </location>
</feature>
<keyword evidence="6" id="KW-0631">Potassium channel</keyword>
<dbReference type="Gene3D" id="1.10.287.70">
    <property type="match status" value="1"/>
</dbReference>
<dbReference type="FunFam" id="1.20.120.350:FF:000017">
    <property type="entry name" value="potassium voltage-gated channel subfamily KQT member 1"/>
    <property type="match status" value="1"/>
</dbReference>
<feature type="transmembrane region" description="Helical" evidence="15">
    <location>
        <begin position="119"/>
        <end position="139"/>
    </location>
</feature>
<feature type="transmembrane region" description="Helical" evidence="15">
    <location>
        <begin position="284"/>
        <end position="310"/>
    </location>
</feature>
<keyword evidence="11 15" id="KW-0472">Membrane</keyword>
<evidence type="ECO:0000256" key="15">
    <source>
        <dbReference type="SAM" id="Phobius"/>
    </source>
</evidence>
<dbReference type="Pfam" id="PF00520">
    <property type="entry name" value="Ion_trans"/>
    <property type="match status" value="1"/>
</dbReference>
<dbReference type="PRINTS" id="PR01459">
    <property type="entry name" value="KCNQCHANNEL"/>
</dbReference>
<evidence type="ECO:0000256" key="10">
    <source>
        <dbReference type="ARBA" id="ARBA00023065"/>
    </source>
</evidence>
<keyword evidence="5 15" id="KW-0812">Transmembrane</keyword>
<keyword evidence="3" id="KW-1003">Cell membrane</keyword>
<evidence type="ECO:0000256" key="12">
    <source>
        <dbReference type="ARBA" id="ARBA00023303"/>
    </source>
</evidence>